<keyword evidence="3" id="KW-1185">Reference proteome</keyword>
<organism evidence="2 3">
    <name type="scientific">Fusarium solani</name>
    <name type="common">Filamentous fungus</name>
    <dbReference type="NCBI Taxonomy" id="169388"/>
    <lineage>
        <taxon>Eukaryota</taxon>
        <taxon>Fungi</taxon>
        <taxon>Dikarya</taxon>
        <taxon>Ascomycota</taxon>
        <taxon>Pezizomycotina</taxon>
        <taxon>Sordariomycetes</taxon>
        <taxon>Hypocreomycetidae</taxon>
        <taxon>Hypocreales</taxon>
        <taxon>Nectriaceae</taxon>
        <taxon>Fusarium</taxon>
        <taxon>Fusarium solani species complex</taxon>
    </lineage>
</organism>
<keyword evidence="1" id="KW-0732">Signal</keyword>
<proteinExistence type="predicted"/>
<sequence length="182" mass="20169">MTICSLCLPALVVPTQLPILQGSDVGSLHPCAIPFVRASRDDAPAIDQVGLLHHSSLDSLSLSAENCPLCRVILQKIEKFIQDFKQMEQNAYNRARWIDHLGHALPAEWTLGLVQRDDEADGFVVLAISKNEEYLYMIDVFGFCVEPEESMYSISNLSDRGASVTGRVRGARVDPDVCLREP</sequence>
<dbReference type="EMBL" id="JAGTJS010000020">
    <property type="protein sequence ID" value="KAH7240551.1"/>
    <property type="molecule type" value="Genomic_DNA"/>
</dbReference>
<feature type="signal peptide" evidence="1">
    <location>
        <begin position="1"/>
        <end position="22"/>
    </location>
</feature>
<dbReference type="AlphaFoldDB" id="A0A9P9K198"/>
<dbReference type="Proteomes" id="UP000736672">
    <property type="component" value="Unassembled WGS sequence"/>
</dbReference>
<protein>
    <submittedName>
        <fullName evidence="2">Uncharacterized protein</fullName>
    </submittedName>
</protein>
<gene>
    <name evidence="2" type="ORF">B0J15DRAFT_553414</name>
</gene>
<reference evidence="2" key="1">
    <citation type="journal article" date="2021" name="Nat. Commun.">
        <title>Genetic determinants of endophytism in the Arabidopsis root mycobiome.</title>
        <authorList>
            <person name="Mesny F."/>
            <person name="Miyauchi S."/>
            <person name="Thiergart T."/>
            <person name="Pickel B."/>
            <person name="Atanasova L."/>
            <person name="Karlsson M."/>
            <person name="Huettel B."/>
            <person name="Barry K.W."/>
            <person name="Haridas S."/>
            <person name="Chen C."/>
            <person name="Bauer D."/>
            <person name="Andreopoulos W."/>
            <person name="Pangilinan J."/>
            <person name="LaButti K."/>
            <person name="Riley R."/>
            <person name="Lipzen A."/>
            <person name="Clum A."/>
            <person name="Drula E."/>
            <person name="Henrissat B."/>
            <person name="Kohler A."/>
            <person name="Grigoriev I.V."/>
            <person name="Martin F.M."/>
            <person name="Hacquard S."/>
        </authorList>
    </citation>
    <scope>NUCLEOTIDE SEQUENCE</scope>
    <source>
        <strain evidence="2">FSSC 5 MPI-SDFR-AT-0091</strain>
    </source>
</reference>
<dbReference type="OrthoDB" id="47007at2759"/>
<evidence type="ECO:0000313" key="3">
    <source>
        <dbReference type="Proteomes" id="UP000736672"/>
    </source>
</evidence>
<name>A0A9P9K198_FUSSL</name>
<accession>A0A9P9K198</accession>
<comment type="caution">
    <text evidence="2">The sequence shown here is derived from an EMBL/GenBank/DDBJ whole genome shotgun (WGS) entry which is preliminary data.</text>
</comment>
<evidence type="ECO:0000256" key="1">
    <source>
        <dbReference type="SAM" id="SignalP"/>
    </source>
</evidence>
<feature type="chain" id="PRO_5040204544" evidence="1">
    <location>
        <begin position="23"/>
        <end position="182"/>
    </location>
</feature>
<evidence type="ECO:0000313" key="2">
    <source>
        <dbReference type="EMBL" id="KAH7240551.1"/>
    </source>
</evidence>